<keyword evidence="2 3" id="KW-0548">Nucleotidyltransferase</keyword>
<name>A0A4U7BTG9_9BACT</name>
<dbReference type="PANTHER" id="PTHR32125:SF8">
    <property type="entry name" value="RIBITOL-5-PHOSPHATE CYTIDYLYLTRANSFERASE"/>
    <property type="match status" value="1"/>
</dbReference>
<dbReference type="CDD" id="cd02516">
    <property type="entry name" value="CDP-ME_synthetase"/>
    <property type="match status" value="1"/>
</dbReference>
<dbReference type="AlphaFoldDB" id="A0A4U7BTG9"/>
<dbReference type="OrthoDB" id="9804336at2"/>
<reference evidence="3 4" key="1">
    <citation type="submission" date="2018-05" db="EMBL/GenBank/DDBJ databases">
        <title>Novel Campyloabacter and Helicobacter Species and Strains.</title>
        <authorList>
            <person name="Mannion A.J."/>
            <person name="Shen Z."/>
            <person name="Fox J.G."/>
        </authorList>
    </citation>
    <scope>NUCLEOTIDE SEQUENCE [LARGE SCALE GENOMIC DNA]</scope>
    <source>
        <strain evidence="4">MIT17-670</strain>
    </source>
</reference>
<gene>
    <name evidence="3" type="ORF">CQA76_04705</name>
</gene>
<evidence type="ECO:0000256" key="1">
    <source>
        <dbReference type="ARBA" id="ARBA00022679"/>
    </source>
</evidence>
<dbReference type="GO" id="GO:0050518">
    <property type="term" value="F:2-C-methyl-D-erythritol 4-phosphate cytidylyltransferase activity"/>
    <property type="evidence" value="ECO:0007669"/>
    <property type="project" value="UniProtKB-EC"/>
</dbReference>
<dbReference type="Proteomes" id="UP000310353">
    <property type="component" value="Unassembled WGS sequence"/>
</dbReference>
<dbReference type="InterPro" id="IPR034683">
    <property type="entry name" value="IspD/TarI"/>
</dbReference>
<dbReference type="Gene3D" id="3.90.550.10">
    <property type="entry name" value="Spore Coat Polysaccharide Biosynthesis Protein SpsA, Chain A"/>
    <property type="match status" value="1"/>
</dbReference>
<protein>
    <submittedName>
        <fullName evidence="3">2-C-methyl-D-erythritol 4-phosphate cytidylyltransferase</fullName>
        <ecNumber evidence="3">2.7.7.60</ecNumber>
    </submittedName>
</protein>
<keyword evidence="4" id="KW-1185">Reference proteome</keyword>
<dbReference type="InterPro" id="IPR029044">
    <property type="entry name" value="Nucleotide-diphossugar_trans"/>
</dbReference>
<accession>A0A4U7BTG9</accession>
<dbReference type="SUPFAM" id="SSF53448">
    <property type="entry name" value="Nucleotide-diphospho-sugar transferases"/>
    <property type="match status" value="1"/>
</dbReference>
<dbReference type="EMBL" id="NXMA01000007">
    <property type="protein sequence ID" value="TKX32194.1"/>
    <property type="molecule type" value="Genomic_DNA"/>
</dbReference>
<keyword evidence="1 3" id="KW-0808">Transferase</keyword>
<evidence type="ECO:0000313" key="3">
    <source>
        <dbReference type="EMBL" id="TKX32194.1"/>
    </source>
</evidence>
<dbReference type="EC" id="2.7.7.60" evidence="3"/>
<dbReference type="InterPro" id="IPR050088">
    <property type="entry name" value="IspD/TarI_cytidylyltransf_bact"/>
</dbReference>
<dbReference type="RefSeq" id="WP_137622291.1">
    <property type="nucleotide sequence ID" value="NZ_NXMA01000007.1"/>
</dbReference>
<sequence length="238" mass="27273">MKKIYSIAIILAAGSGKRMGNVILPKQFLTLSTKPIILITLERIIKSKLFEKIVLVINSYWHEYVLQILNNYNVNMNDIELVFGGEERIDSIQNALSYLDQNYICENSSIVVFDAVRPFITSKLMFDALEYARKYGVAVAGIEAKDTIYGIKNNQVDYIPCRKLLVNGQAPDSCKFTILKKSINQLNKIEKEMVTGTAQICYLKGYNVYIFKGDERNIKITTKIDYMVAKIIEKEWQE</sequence>
<dbReference type="PANTHER" id="PTHR32125">
    <property type="entry name" value="2-C-METHYL-D-ERYTHRITOL 4-PHOSPHATE CYTIDYLYLTRANSFERASE, CHLOROPLASTIC"/>
    <property type="match status" value="1"/>
</dbReference>
<proteinExistence type="predicted"/>
<organism evidence="3 4">
    <name type="scientific">Campylobacter aviculae</name>
    <dbReference type="NCBI Taxonomy" id="2510190"/>
    <lineage>
        <taxon>Bacteria</taxon>
        <taxon>Pseudomonadati</taxon>
        <taxon>Campylobacterota</taxon>
        <taxon>Epsilonproteobacteria</taxon>
        <taxon>Campylobacterales</taxon>
        <taxon>Campylobacteraceae</taxon>
        <taxon>Campylobacter</taxon>
    </lineage>
</organism>
<dbReference type="Pfam" id="PF01128">
    <property type="entry name" value="IspD"/>
    <property type="match status" value="1"/>
</dbReference>
<comment type="caution">
    <text evidence="3">The sequence shown here is derived from an EMBL/GenBank/DDBJ whole genome shotgun (WGS) entry which is preliminary data.</text>
</comment>
<evidence type="ECO:0000313" key="4">
    <source>
        <dbReference type="Proteomes" id="UP000310353"/>
    </source>
</evidence>
<dbReference type="NCBIfam" id="NF001183">
    <property type="entry name" value="PRK00155.1-3"/>
    <property type="match status" value="1"/>
</dbReference>
<evidence type="ECO:0000256" key="2">
    <source>
        <dbReference type="ARBA" id="ARBA00022695"/>
    </source>
</evidence>